<sequence length="289" mass="32812">MIVLRLYMLICVYPLVASIKGMINVNKFCDLTSEESTKRCYIKETLATLAHSPNQLAVSKASNTLYFSFDAGQGEYLPAILNIDTKKLTVIKGVKDAFAIAVDSKEEIYFGGSHGIYKYNRPLRSLKRLNVTNLDVWWLQIKSRLYFIKFPSLKAYYYENKIVQPVLELKNTTVNQFVFDSDNNTFFINGSGLFGIKRGQGEAILLKDIPRFFGMAVDNSGYVHLCSETGIFVISKMVQKVKRIVRVNGVLGLAFDKNNNIIYSDSHDIFRLKPVSSEEYFNIANNSLQ</sequence>
<gene>
    <name evidence="2" type="ORF">DCHRY22_LOCUS5441</name>
</gene>
<accession>A0A8J2QJS5</accession>
<name>A0A8J2QJS5_9NEOP</name>
<dbReference type="Proteomes" id="UP000789524">
    <property type="component" value="Unassembled WGS sequence"/>
</dbReference>
<evidence type="ECO:0000256" key="1">
    <source>
        <dbReference type="SAM" id="SignalP"/>
    </source>
</evidence>
<proteinExistence type="predicted"/>
<feature type="chain" id="PRO_5035254779" evidence="1">
    <location>
        <begin position="19"/>
        <end position="289"/>
    </location>
</feature>
<dbReference type="SUPFAM" id="SSF63829">
    <property type="entry name" value="Calcium-dependent phosphotriesterase"/>
    <property type="match status" value="1"/>
</dbReference>
<feature type="signal peptide" evidence="1">
    <location>
        <begin position="1"/>
        <end position="18"/>
    </location>
</feature>
<reference evidence="2" key="1">
    <citation type="submission" date="2021-09" db="EMBL/GenBank/DDBJ databases">
        <authorList>
            <person name="Martin H S."/>
        </authorList>
    </citation>
    <scope>NUCLEOTIDE SEQUENCE</scope>
</reference>
<dbReference type="Gene3D" id="2.130.10.10">
    <property type="entry name" value="YVTN repeat-like/Quinoprotein amine dehydrogenase"/>
    <property type="match status" value="1"/>
</dbReference>
<dbReference type="EMBL" id="CAKASE010000051">
    <property type="protein sequence ID" value="CAG9564442.1"/>
    <property type="molecule type" value="Genomic_DNA"/>
</dbReference>
<comment type="caution">
    <text evidence="2">The sequence shown here is derived from an EMBL/GenBank/DDBJ whole genome shotgun (WGS) entry which is preliminary data.</text>
</comment>
<keyword evidence="3" id="KW-1185">Reference proteome</keyword>
<protein>
    <submittedName>
        <fullName evidence="2">(African queen) hypothetical protein</fullName>
    </submittedName>
</protein>
<evidence type="ECO:0000313" key="2">
    <source>
        <dbReference type="EMBL" id="CAG9564442.1"/>
    </source>
</evidence>
<dbReference type="OrthoDB" id="7022538at2759"/>
<keyword evidence="1" id="KW-0732">Signal</keyword>
<dbReference type="InterPro" id="IPR015943">
    <property type="entry name" value="WD40/YVTN_repeat-like_dom_sf"/>
</dbReference>
<organism evidence="2 3">
    <name type="scientific">Danaus chrysippus</name>
    <name type="common">African queen</name>
    <dbReference type="NCBI Taxonomy" id="151541"/>
    <lineage>
        <taxon>Eukaryota</taxon>
        <taxon>Metazoa</taxon>
        <taxon>Ecdysozoa</taxon>
        <taxon>Arthropoda</taxon>
        <taxon>Hexapoda</taxon>
        <taxon>Insecta</taxon>
        <taxon>Pterygota</taxon>
        <taxon>Neoptera</taxon>
        <taxon>Endopterygota</taxon>
        <taxon>Lepidoptera</taxon>
        <taxon>Glossata</taxon>
        <taxon>Ditrysia</taxon>
        <taxon>Papilionoidea</taxon>
        <taxon>Nymphalidae</taxon>
        <taxon>Danainae</taxon>
        <taxon>Danaini</taxon>
        <taxon>Danaina</taxon>
        <taxon>Danaus</taxon>
        <taxon>Anosia</taxon>
    </lineage>
</organism>
<dbReference type="AlphaFoldDB" id="A0A8J2QJS5"/>
<evidence type="ECO:0000313" key="3">
    <source>
        <dbReference type="Proteomes" id="UP000789524"/>
    </source>
</evidence>